<protein>
    <submittedName>
        <fullName evidence="4">Peptidoglycan/xylan/chitin deacetylase (PgdA/CDA1 family)</fullName>
    </submittedName>
</protein>
<dbReference type="CDD" id="cd10918">
    <property type="entry name" value="CE4_NodB_like_5s_6s"/>
    <property type="match status" value="1"/>
</dbReference>
<dbReference type="GO" id="GO:0005975">
    <property type="term" value="P:carbohydrate metabolic process"/>
    <property type="evidence" value="ECO:0007669"/>
    <property type="project" value="InterPro"/>
</dbReference>
<evidence type="ECO:0000256" key="1">
    <source>
        <dbReference type="ARBA" id="ARBA00004613"/>
    </source>
</evidence>
<dbReference type="EMBL" id="JACIGE010000008">
    <property type="protein sequence ID" value="MBB4247878.1"/>
    <property type="molecule type" value="Genomic_DNA"/>
</dbReference>
<dbReference type="InterPro" id="IPR002509">
    <property type="entry name" value="NODB_dom"/>
</dbReference>
<dbReference type="InterPro" id="IPR051398">
    <property type="entry name" value="Polysacch_Deacetylase"/>
</dbReference>
<dbReference type="Proteomes" id="UP000587070">
    <property type="component" value="Unassembled WGS sequence"/>
</dbReference>
<organism evidence="4 5">
    <name type="scientific">Rhodocyclus tenuis</name>
    <name type="common">Rhodospirillum tenue</name>
    <dbReference type="NCBI Taxonomy" id="1066"/>
    <lineage>
        <taxon>Bacteria</taxon>
        <taxon>Pseudomonadati</taxon>
        <taxon>Pseudomonadota</taxon>
        <taxon>Betaproteobacteria</taxon>
        <taxon>Rhodocyclales</taxon>
        <taxon>Rhodocyclaceae</taxon>
        <taxon>Rhodocyclus</taxon>
    </lineage>
</organism>
<dbReference type="GO" id="GO:0016810">
    <property type="term" value="F:hydrolase activity, acting on carbon-nitrogen (but not peptide) bonds"/>
    <property type="evidence" value="ECO:0007669"/>
    <property type="project" value="InterPro"/>
</dbReference>
<dbReference type="SUPFAM" id="SSF88713">
    <property type="entry name" value="Glycoside hydrolase/deacetylase"/>
    <property type="match status" value="1"/>
</dbReference>
<dbReference type="InterPro" id="IPR011330">
    <property type="entry name" value="Glyco_hydro/deAcase_b/a-brl"/>
</dbReference>
<comment type="subcellular location">
    <subcellularLocation>
        <location evidence="1">Secreted</location>
    </subcellularLocation>
</comment>
<keyword evidence="2" id="KW-0732">Signal</keyword>
<proteinExistence type="predicted"/>
<dbReference type="GO" id="GO:0005576">
    <property type="term" value="C:extracellular region"/>
    <property type="evidence" value="ECO:0007669"/>
    <property type="project" value="UniProtKB-SubCell"/>
</dbReference>
<dbReference type="RefSeq" id="WP_153116977.1">
    <property type="nucleotide sequence ID" value="NZ_JACIGE010000008.1"/>
</dbReference>
<evidence type="ECO:0000259" key="3">
    <source>
        <dbReference type="PROSITE" id="PS51677"/>
    </source>
</evidence>
<evidence type="ECO:0000313" key="5">
    <source>
        <dbReference type="Proteomes" id="UP000587070"/>
    </source>
</evidence>
<dbReference type="OrthoDB" id="9814639at2"/>
<dbReference type="AlphaFoldDB" id="A0A840GB32"/>
<keyword evidence="5" id="KW-1185">Reference proteome</keyword>
<gene>
    <name evidence="4" type="ORF">GGD90_002264</name>
</gene>
<dbReference type="Pfam" id="PF01522">
    <property type="entry name" value="Polysacc_deac_1"/>
    <property type="match status" value="2"/>
</dbReference>
<dbReference type="PANTHER" id="PTHR34216">
    <property type="match status" value="1"/>
</dbReference>
<accession>A0A840GB32</accession>
<name>A0A840GB32_RHOTE</name>
<comment type="caution">
    <text evidence="4">The sequence shown here is derived from an EMBL/GenBank/DDBJ whole genome shotgun (WGS) entry which is preliminary data.</text>
</comment>
<feature type="domain" description="NodB homology" evidence="3">
    <location>
        <begin position="76"/>
        <end position="329"/>
    </location>
</feature>
<reference evidence="4 5" key="1">
    <citation type="submission" date="2020-08" db="EMBL/GenBank/DDBJ databases">
        <title>Genome sequencing of Purple Non-Sulfur Bacteria from various extreme environments.</title>
        <authorList>
            <person name="Mayer M."/>
        </authorList>
    </citation>
    <scope>NUCLEOTIDE SEQUENCE [LARGE SCALE GENOMIC DNA]</scope>
    <source>
        <strain evidence="4 5">2761</strain>
    </source>
</reference>
<evidence type="ECO:0000313" key="4">
    <source>
        <dbReference type="EMBL" id="MBB4247878.1"/>
    </source>
</evidence>
<dbReference type="Gene3D" id="3.20.20.370">
    <property type="entry name" value="Glycoside hydrolase/deacetylase"/>
    <property type="match status" value="1"/>
</dbReference>
<dbReference type="PANTHER" id="PTHR34216:SF3">
    <property type="entry name" value="POLY-BETA-1,6-N-ACETYL-D-GLUCOSAMINE N-DEACETYLASE"/>
    <property type="match status" value="1"/>
</dbReference>
<dbReference type="PROSITE" id="PS51677">
    <property type="entry name" value="NODB"/>
    <property type="match status" value="1"/>
</dbReference>
<sequence>MNLLRTAFRLVSPPGRSARLSILIFHRVLAQPDPLQPHEPDARRFSELLGWLKDWFTILPLDAAIPRLIDGSLPARAAAITFDDGYADNHDVALPLLKAHGLPATFFIATGHLDGGAMWNDRIIESVRTLSADAIRLDDVPGLPATAPVQLPARSLTERRAAIDFLLQQLKYLEPESRLEAVAAIAARNRTQCPGDLMMSSGQVKAMAHAGMGIGAHTATHPILARLDERSARTEVCTSKSFLETLLGEPVRYFAYPNGKPDLDYTARDAAIVRDAGFTAAFSTAWGTTRPGDDLFQLPRFTAWDTQRRAFGTRMLRNLAFTTPQRARS</sequence>
<evidence type="ECO:0000256" key="2">
    <source>
        <dbReference type="ARBA" id="ARBA00022729"/>
    </source>
</evidence>